<keyword evidence="4" id="KW-0804">Transcription</keyword>
<evidence type="ECO:0000256" key="5">
    <source>
        <dbReference type="SAM" id="MobiDB-lite"/>
    </source>
</evidence>
<dbReference type="Pfam" id="PF03466">
    <property type="entry name" value="LysR_substrate"/>
    <property type="match status" value="1"/>
</dbReference>
<dbReference type="InterPro" id="IPR036390">
    <property type="entry name" value="WH_DNA-bd_sf"/>
</dbReference>
<proteinExistence type="inferred from homology"/>
<dbReference type="InterPro" id="IPR036388">
    <property type="entry name" value="WH-like_DNA-bd_sf"/>
</dbReference>
<dbReference type="Gene3D" id="3.40.190.290">
    <property type="match status" value="1"/>
</dbReference>
<feature type="region of interest" description="Disordered" evidence="5">
    <location>
        <begin position="115"/>
        <end position="139"/>
    </location>
</feature>
<evidence type="ECO:0000256" key="1">
    <source>
        <dbReference type="ARBA" id="ARBA00009437"/>
    </source>
</evidence>
<protein>
    <submittedName>
        <fullName evidence="7">LysR family transcriptional regulator</fullName>
    </submittedName>
</protein>
<dbReference type="AlphaFoldDB" id="A0AAU7XDL0"/>
<organism evidence="7">
    <name type="scientific">Methyloraptor flagellatus</name>
    <dbReference type="NCBI Taxonomy" id="3162530"/>
    <lineage>
        <taxon>Bacteria</taxon>
        <taxon>Pseudomonadati</taxon>
        <taxon>Pseudomonadota</taxon>
        <taxon>Alphaproteobacteria</taxon>
        <taxon>Hyphomicrobiales</taxon>
        <taxon>Ancalomicrobiaceae</taxon>
        <taxon>Methyloraptor</taxon>
    </lineage>
</organism>
<feature type="compositionally biased region" description="Low complexity" evidence="5">
    <location>
        <begin position="115"/>
        <end position="131"/>
    </location>
</feature>
<dbReference type="SUPFAM" id="SSF53850">
    <property type="entry name" value="Periplasmic binding protein-like II"/>
    <property type="match status" value="1"/>
</dbReference>
<dbReference type="Pfam" id="PF00126">
    <property type="entry name" value="HTH_1"/>
    <property type="match status" value="1"/>
</dbReference>
<reference evidence="7" key="1">
    <citation type="submission" date="2024-06" db="EMBL/GenBank/DDBJ databases">
        <title>Methylostella associata gen. nov., sp. nov., a novel Ancalomicrobiaceae-affiliated facultatively methylotrophic bacteria that feed on methanotrophs of the genus Methylococcus.</title>
        <authorList>
            <person name="Saltykova V."/>
            <person name="Danilova O.V."/>
            <person name="Oshkin I.Y."/>
            <person name="Belova S.E."/>
            <person name="Pimenov N.V."/>
            <person name="Dedysh S.N."/>
        </authorList>
    </citation>
    <scope>NUCLEOTIDE SEQUENCE</scope>
    <source>
        <strain evidence="7">S20</strain>
    </source>
</reference>
<sequence length="318" mass="34264">MTIEAGSIRGAALRIGMGQPQLARQLKRLEQHFGRDLVERHQDGSRATPEGRRIADLAAELLTEWQGLIATAARDFRRRDRTIRFGSIVPLGHESQIARMLANLLAHWENGAAGSVGSSKAGSATPAATPRPGRPAEVQRPLFLSSGTAEELVADLKARRLDFSLVDASAEAMGLAGIPIGASPLCLVGPRGFARGREPLDILLDERVAVPSARSGLRSLVRSMLEGLRPGHGGPMPDGTRFDRTPANFSEVDSLPVIINLIRDHGFVSVLPQPSVNGIGGDIEWLALDVWLPLWLVWLPSRDLAPTAERIAAILRAQ</sequence>
<keyword evidence="2" id="KW-0805">Transcription regulation</keyword>
<dbReference type="GO" id="GO:0000976">
    <property type="term" value="F:transcription cis-regulatory region binding"/>
    <property type="evidence" value="ECO:0007669"/>
    <property type="project" value="TreeGrafter"/>
</dbReference>
<evidence type="ECO:0000256" key="2">
    <source>
        <dbReference type="ARBA" id="ARBA00023015"/>
    </source>
</evidence>
<gene>
    <name evidence="7" type="ORF">ABS361_06150</name>
</gene>
<dbReference type="Gene3D" id="1.10.10.10">
    <property type="entry name" value="Winged helix-like DNA-binding domain superfamily/Winged helix DNA-binding domain"/>
    <property type="match status" value="1"/>
</dbReference>
<evidence type="ECO:0000256" key="4">
    <source>
        <dbReference type="ARBA" id="ARBA00023163"/>
    </source>
</evidence>
<dbReference type="GO" id="GO:0003700">
    <property type="term" value="F:DNA-binding transcription factor activity"/>
    <property type="evidence" value="ECO:0007669"/>
    <property type="project" value="InterPro"/>
</dbReference>
<dbReference type="InterPro" id="IPR005119">
    <property type="entry name" value="LysR_subst-bd"/>
</dbReference>
<dbReference type="PANTHER" id="PTHR30126">
    <property type="entry name" value="HTH-TYPE TRANSCRIPTIONAL REGULATOR"/>
    <property type="match status" value="1"/>
</dbReference>
<dbReference type="KEGG" id="mflg:ABS361_06150"/>
<dbReference type="RefSeq" id="WP_407050930.1">
    <property type="nucleotide sequence ID" value="NZ_CP158568.1"/>
</dbReference>
<feature type="domain" description="HTH lysR-type" evidence="6">
    <location>
        <begin position="1"/>
        <end position="48"/>
    </location>
</feature>
<evidence type="ECO:0000259" key="6">
    <source>
        <dbReference type="PROSITE" id="PS50931"/>
    </source>
</evidence>
<dbReference type="PANTHER" id="PTHR30126:SF40">
    <property type="entry name" value="HTH-TYPE TRANSCRIPTIONAL REGULATOR GLTR"/>
    <property type="match status" value="1"/>
</dbReference>
<dbReference type="PROSITE" id="PS50931">
    <property type="entry name" value="HTH_LYSR"/>
    <property type="match status" value="1"/>
</dbReference>
<evidence type="ECO:0000313" key="7">
    <source>
        <dbReference type="EMBL" id="XBY45835.1"/>
    </source>
</evidence>
<comment type="similarity">
    <text evidence="1">Belongs to the LysR transcriptional regulatory family.</text>
</comment>
<dbReference type="SUPFAM" id="SSF46785">
    <property type="entry name" value="Winged helix' DNA-binding domain"/>
    <property type="match status" value="1"/>
</dbReference>
<accession>A0AAU7XDL0</accession>
<dbReference type="EMBL" id="CP158568">
    <property type="protein sequence ID" value="XBY45835.1"/>
    <property type="molecule type" value="Genomic_DNA"/>
</dbReference>
<keyword evidence="3" id="KW-0238">DNA-binding</keyword>
<evidence type="ECO:0000256" key="3">
    <source>
        <dbReference type="ARBA" id="ARBA00023125"/>
    </source>
</evidence>
<dbReference type="InterPro" id="IPR000847">
    <property type="entry name" value="LysR_HTH_N"/>
</dbReference>
<name>A0AAU7XDL0_9HYPH</name>
<dbReference type="CDD" id="cd05466">
    <property type="entry name" value="PBP2_LTTR_substrate"/>
    <property type="match status" value="1"/>
</dbReference>